<gene>
    <name evidence="1" type="ORF">NDU88_005209</name>
</gene>
<evidence type="ECO:0000313" key="1">
    <source>
        <dbReference type="EMBL" id="KAJ1107820.1"/>
    </source>
</evidence>
<dbReference type="EMBL" id="JANPWB010000013">
    <property type="protein sequence ID" value="KAJ1107820.1"/>
    <property type="molecule type" value="Genomic_DNA"/>
</dbReference>
<name>A0AAV7MVL6_PLEWA</name>
<organism evidence="1 2">
    <name type="scientific">Pleurodeles waltl</name>
    <name type="common">Iberian ribbed newt</name>
    <dbReference type="NCBI Taxonomy" id="8319"/>
    <lineage>
        <taxon>Eukaryota</taxon>
        <taxon>Metazoa</taxon>
        <taxon>Chordata</taxon>
        <taxon>Craniata</taxon>
        <taxon>Vertebrata</taxon>
        <taxon>Euteleostomi</taxon>
        <taxon>Amphibia</taxon>
        <taxon>Batrachia</taxon>
        <taxon>Caudata</taxon>
        <taxon>Salamandroidea</taxon>
        <taxon>Salamandridae</taxon>
        <taxon>Pleurodelinae</taxon>
        <taxon>Pleurodeles</taxon>
    </lineage>
</organism>
<sequence>MEPELHILPAIAFLLFFQDHERRRRRQRTRPANGPAVLDRRAQRSGACLGGALFSGAPHGGARFSGAPHGGARFSGAPHGGARFSGAPHGGARFSGAPPVLLTAGPCSAVLPRCSSRRGHVQRCLSCVSSEPHLANTSRSVSIRPFRCGALL</sequence>
<dbReference type="AlphaFoldDB" id="A0AAV7MVL6"/>
<dbReference type="Proteomes" id="UP001066276">
    <property type="component" value="Chromosome 9"/>
</dbReference>
<dbReference type="SUPFAM" id="SSF141571">
    <property type="entry name" value="Pentapeptide repeat-like"/>
    <property type="match status" value="1"/>
</dbReference>
<reference evidence="1" key="1">
    <citation type="journal article" date="2022" name="bioRxiv">
        <title>Sequencing and chromosome-scale assembly of the giantPleurodeles waltlgenome.</title>
        <authorList>
            <person name="Brown T."/>
            <person name="Elewa A."/>
            <person name="Iarovenko S."/>
            <person name="Subramanian E."/>
            <person name="Araus A.J."/>
            <person name="Petzold A."/>
            <person name="Susuki M."/>
            <person name="Suzuki K.-i.T."/>
            <person name="Hayashi T."/>
            <person name="Toyoda A."/>
            <person name="Oliveira C."/>
            <person name="Osipova E."/>
            <person name="Leigh N.D."/>
            <person name="Simon A."/>
            <person name="Yun M.H."/>
        </authorList>
    </citation>
    <scope>NUCLEOTIDE SEQUENCE</scope>
    <source>
        <strain evidence="1">20211129_DDA</strain>
        <tissue evidence="1">Liver</tissue>
    </source>
</reference>
<dbReference type="Gene3D" id="2.160.20.80">
    <property type="entry name" value="E3 ubiquitin-protein ligase SopA"/>
    <property type="match status" value="1"/>
</dbReference>
<protein>
    <submittedName>
        <fullName evidence="1">Uncharacterized protein</fullName>
    </submittedName>
</protein>
<accession>A0AAV7MVL6</accession>
<keyword evidence="2" id="KW-1185">Reference proteome</keyword>
<proteinExistence type="predicted"/>
<comment type="caution">
    <text evidence="1">The sequence shown here is derived from an EMBL/GenBank/DDBJ whole genome shotgun (WGS) entry which is preliminary data.</text>
</comment>
<evidence type="ECO:0000313" key="2">
    <source>
        <dbReference type="Proteomes" id="UP001066276"/>
    </source>
</evidence>